<dbReference type="Pfam" id="PF01370">
    <property type="entry name" value="Epimerase"/>
    <property type="match status" value="1"/>
</dbReference>
<comment type="subunit">
    <text evidence="10">Homodimer.</text>
</comment>
<keyword evidence="7 10" id="KW-0520">NAD</keyword>
<dbReference type="SUPFAM" id="SSF51735">
    <property type="entry name" value="NAD(P)-binding Rossmann-fold domains"/>
    <property type="match status" value="1"/>
</dbReference>
<dbReference type="PANTHER" id="PTHR43725">
    <property type="entry name" value="UDP-GLUCOSE 4-EPIMERASE"/>
    <property type="match status" value="1"/>
</dbReference>
<dbReference type="PANTHER" id="PTHR43725:SF47">
    <property type="entry name" value="UDP-GLUCOSE 4-EPIMERASE"/>
    <property type="match status" value="1"/>
</dbReference>
<feature type="domain" description="NAD-dependent epimerase/dehydratase" evidence="11">
    <location>
        <begin position="5"/>
        <end position="264"/>
    </location>
</feature>
<dbReference type="GO" id="GO:0003978">
    <property type="term" value="F:UDP-glucose 4-epimerase activity"/>
    <property type="evidence" value="ECO:0007669"/>
    <property type="project" value="UniProtKB-UniRule"/>
</dbReference>
<evidence type="ECO:0000256" key="10">
    <source>
        <dbReference type="RuleBase" id="RU366046"/>
    </source>
</evidence>
<keyword evidence="10" id="KW-0119">Carbohydrate metabolism</keyword>
<accession>A0A0L8LZR8</accession>
<comment type="caution">
    <text evidence="12">The sequence shown here is derived from an EMBL/GenBank/DDBJ whole genome shotgun (WGS) entry which is preliminary data.</text>
</comment>
<evidence type="ECO:0000256" key="1">
    <source>
        <dbReference type="ARBA" id="ARBA00000083"/>
    </source>
</evidence>
<keyword evidence="13" id="KW-1185">Reference proteome</keyword>
<dbReference type="RefSeq" id="WP_030039893.1">
    <property type="nucleotide sequence ID" value="NZ_KL575594.1"/>
</dbReference>
<dbReference type="GO" id="GO:0005829">
    <property type="term" value="C:cytosol"/>
    <property type="evidence" value="ECO:0007669"/>
    <property type="project" value="TreeGrafter"/>
</dbReference>
<evidence type="ECO:0000256" key="3">
    <source>
        <dbReference type="ARBA" id="ARBA00004947"/>
    </source>
</evidence>
<dbReference type="UniPathway" id="UPA00214"/>
<comment type="catalytic activity">
    <reaction evidence="1 10">
        <text>UDP-alpha-D-glucose = UDP-alpha-D-galactose</text>
        <dbReference type="Rhea" id="RHEA:22168"/>
        <dbReference type="ChEBI" id="CHEBI:58885"/>
        <dbReference type="ChEBI" id="CHEBI:66914"/>
        <dbReference type="EC" id="5.1.3.2"/>
    </reaction>
</comment>
<dbReference type="InterPro" id="IPR001509">
    <property type="entry name" value="Epimerase_deHydtase"/>
</dbReference>
<evidence type="ECO:0000256" key="2">
    <source>
        <dbReference type="ARBA" id="ARBA00001911"/>
    </source>
</evidence>
<reference evidence="13" key="1">
    <citation type="submission" date="2015-07" db="EMBL/GenBank/DDBJ databases">
        <authorList>
            <person name="Ju K.-S."/>
            <person name="Doroghazi J.R."/>
            <person name="Metcalf W.W."/>
        </authorList>
    </citation>
    <scope>NUCLEOTIDE SEQUENCE [LARGE SCALE GENOMIC DNA]</scope>
    <source>
        <strain evidence="13">NRRL 2290</strain>
    </source>
</reference>
<keyword evidence="9 10" id="KW-0413">Isomerase</keyword>
<dbReference type="NCBIfam" id="NF007956">
    <property type="entry name" value="PRK10675.1"/>
    <property type="match status" value="1"/>
</dbReference>
<organism evidence="12 13">
    <name type="scientific">Streptomyces resistomycificus</name>
    <dbReference type="NCBI Taxonomy" id="67356"/>
    <lineage>
        <taxon>Bacteria</taxon>
        <taxon>Bacillati</taxon>
        <taxon>Actinomycetota</taxon>
        <taxon>Actinomycetes</taxon>
        <taxon>Kitasatosporales</taxon>
        <taxon>Streptomycetaceae</taxon>
        <taxon>Streptomyces</taxon>
        <taxon>Streptomyces aurantiacus group</taxon>
    </lineage>
</organism>
<gene>
    <name evidence="12" type="ORF">ADK37_00140</name>
</gene>
<evidence type="ECO:0000313" key="12">
    <source>
        <dbReference type="EMBL" id="KOG43589.1"/>
    </source>
</evidence>
<dbReference type="CDD" id="cd05247">
    <property type="entry name" value="UDP_G4E_1_SDR_e"/>
    <property type="match status" value="1"/>
</dbReference>
<evidence type="ECO:0000256" key="8">
    <source>
        <dbReference type="ARBA" id="ARBA00023144"/>
    </source>
</evidence>
<dbReference type="OrthoDB" id="9801785at2"/>
<dbReference type="PATRIC" id="fig|67356.5.peg.31"/>
<comment type="cofactor">
    <cofactor evidence="2 10">
        <name>NAD(+)</name>
        <dbReference type="ChEBI" id="CHEBI:57540"/>
    </cofactor>
</comment>
<dbReference type="EC" id="5.1.3.2" evidence="5 10"/>
<dbReference type="EMBL" id="LGUS01000001">
    <property type="protein sequence ID" value="KOG43589.1"/>
    <property type="molecule type" value="Genomic_DNA"/>
</dbReference>
<evidence type="ECO:0000256" key="6">
    <source>
        <dbReference type="ARBA" id="ARBA00018569"/>
    </source>
</evidence>
<evidence type="ECO:0000313" key="13">
    <source>
        <dbReference type="Proteomes" id="UP000037251"/>
    </source>
</evidence>
<comment type="similarity">
    <text evidence="4 10">Belongs to the NAD(P)-dependent epimerase/dehydratase family.</text>
</comment>
<proteinExistence type="inferred from homology"/>
<dbReference type="STRING" id="67356.AQJ84_08515"/>
<evidence type="ECO:0000256" key="5">
    <source>
        <dbReference type="ARBA" id="ARBA00013189"/>
    </source>
</evidence>
<comment type="pathway">
    <text evidence="3 10">Carbohydrate metabolism; galactose metabolism.</text>
</comment>
<dbReference type="Gene3D" id="3.90.25.10">
    <property type="entry name" value="UDP-galactose 4-epimerase, domain 1"/>
    <property type="match status" value="1"/>
</dbReference>
<evidence type="ECO:0000256" key="9">
    <source>
        <dbReference type="ARBA" id="ARBA00023235"/>
    </source>
</evidence>
<dbReference type="Gene3D" id="3.40.50.720">
    <property type="entry name" value="NAD(P)-binding Rossmann-like Domain"/>
    <property type="match status" value="1"/>
</dbReference>
<dbReference type="Proteomes" id="UP000037251">
    <property type="component" value="Unassembled WGS sequence"/>
</dbReference>
<protein>
    <recommendedName>
        <fullName evidence="6 10">UDP-glucose 4-epimerase</fullName>
        <ecNumber evidence="5 10">5.1.3.2</ecNumber>
    </recommendedName>
</protein>
<dbReference type="GO" id="GO:0006012">
    <property type="term" value="P:galactose metabolic process"/>
    <property type="evidence" value="ECO:0007669"/>
    <property type="project" value="UniProtKB-UniPathway"/>
</dbReference>
<sequence>MPETVLVTGGAGFIGSHTCVELLAHGYEVIVVDNHVNSSPHALERIAKTAGRPLTAAYRVDVRDRAALAQVFASHQVDAVIHFAAHKAVGESVALPVEYYDTNVGGTCALLSVMREHGVHRLVFSSSCSVYGDAQTMPLTELSPVAPTNPYAHTKLMCERILEDVCDHLVEMKVLALRYFNPVGAHPGGLLGEDPRGVPDNVMPYVAQVAVGRREVLSVFGDDYPTPDGTGVRDYIHVMDVAEGHRVAVEHLDDRTGMRVFNLGTGTGTSVLQLVAAFGEASGRPVPYRIVDRRPGDVAELVADPSAVAAAWDWTTTRDLDAMCRDAWRFQERNPHGYAR</sequence>
<evidence type="ECO:0000256" key="7">
    <source>
        <dbReference type="ARBA" id="ARBA00023027"/>
    </source>
</evidence>
<dbReference type="eggNOG" id="COG1087">
    <property type="taxonomic scope" value="Bacteria"/>
</dbReference>
<dbReference type="NCBIfam" id="TIGR01179">
    <property type="entry name" value="galE"/>
    <property type="match status" value="1"/>
</dbReference>
<evidence type="ECO:0000259" key="11">
    <source>
        <dbReference type="Pfam" id="PF01370"/>
    </source>
</evidence>
<evidence type="ECO:0000256" key="4">
    <source>
        <dbReference type="ARBA" id="ARBA00007637"/>
    </source>
</evidence>
<dbReference type="InterPro" id="IPR036291">
    <property type="entry name" value="NAD(P)-bd_dom_sf"/>
</dbReference>
<dbReference type="AlphaFoldDB" id="A0A0L8LZR8"/>
<keyword evidence="8" id="KW-0299">Galactose metabolism</keyword>
<name>A0A0L8LZR8_9ACTN</name>
<dbReference type="InterPro" id="IPR005886">
    <property type="entry name" value="UDP_G4E"/>
</dbReference>